<protein>
    <submittedName>
        <fullName evidence="2">Uncharacterized protein</fullName>
    </submittedName>
</protein>
<keyword evidence="3" id="KW-1185">Reference proteome</keyword>
<organism evidence="2 3">
    <name type="scientific">Penicillium canariense</name>
    <dbReference type="NCBI Taxonomy" id="189055"/>
    <lineage>
        <taxon>Eukaryota</taxon>
        <taxon>Fungi</taxon>
        <taxon>Dikarya</taxon>
        <taxon>Ascomycota</taxon>
        <taxon>Pezizomycotina</taxon>
        <taxon>Eurotiomycetes</taxon>
        <taxon>Eurotiomycetidae</taxon>
        <taxon>Eurotiales</taxon>
        <taxon>Aspergillaceae</taxon>
        <taxon>Penicillium</taxon>
    </lineage>
</organism>
<reference evidence="2" key="1">
    <citation type="submission" date="2022-11" db="EMBL/GenBank/DDBJ databases">
        <authorList>
            <person name="Petersen C."/>
        </authorList>
    </citation>
    <scope>NUCLEOTIDE SEQUENCE</scope>
    <source>
        <strain evidence="2">IBT 26290</strain>
    </source>
</reference>
<gene>
    <name evidence="2" type="ORF">N7482_000569</name>
</gene>
<sequence>MCASAFDFVDSVSPAIKTPLTESMRFERTGLICDWTLCSIQSRVLYPHIEEYINPSLGPFTLLQWAYVAEATRHALLFQRHPQVHGSSQQAVQSAAILLASWRNLDATVGPVICRRRVHHREGPAFCELMAGERVLGGPSHSPAEGHRASGSVGESASRRVDDVRGARSSADRKGTSIQVFDKALQVPCTTWPVGGDRAPSAPPKAPAVRPQSDGGVQMYRACTYRYPALTARLCVYFDDGPISDCHKEYTGGVSPCSTPGVELWSLGRRGEPITGMRSSAAHHPYRAWRHGAHGSIDRCLAPVLRTLTEDVPATKCEFSGLEVSADQQTGNQTARHVNRRIRVG</sequence>
<feature type="region of interest" description="Disordered" evidence="1">
    <location>
        <begin position="137"/>
        <end position="173"/>
    </location>
</feature>
<dbReference type="EMBL" id="JAPQKN010000001">
    <property type="protein sequence ID" value="KAJ5174692.1"/>
    <property type="molecule type" value="Genomic_DNA"/>
</dbReference>
<accession>A0A9W9LT92</accession>
<proteinExistence type="predicted"/>
<evidence type="ECO:0000313" key="3">
    <source>
        <dbReference type="Proteomes" id="UP001149163"/>
    </source>
</evidence>
<name>A0A9W9LT92_9EURO</name>
<dbReference type="Proteomes" id="UP001149163">
    <property type="component" value="Unassembled WGS sequence"/>
</dbReference>
<dbReference type="AlphaFoldDB" id="A0A9W9LT92"/>
<dbReference type="GeneID" id="81421870"/>
<reference evidence="2" key="2">
    <citation type="journal article" date="2023" name="IMA Fungus">
        <title>Comparative genomic study of the Penicillium genus elucidates a diverse pangenome and 15 lateral gene transfer events.</title>
        <authorList>
            <person name="Petersen C."/>
            <person name="Sorensen T."/>
            <person name="Nielsen M.R."/>
            <person name="Sondergaard T.E."/>
            <person name="Sorensen J.L."/>
            <person name="Fitzpatrick D.A."/>
            <person name="Frisvad J.C."/>
            <person name="Nielsen K.L."/>
        </authorList>
    </citation>
    <scope>NUCLEOTIDE SEQUENCE</scope>
    <source>
        <strain evidence="2">IBT 26290</strain>
    </source>
</reference>
<feature type="compositionally biased region" description="Basic and acidic residues" evidence="1">
    <location>
        <begin position="157"/>
        <end position="173"/>
    </location>
</feature>
<evidence type="ECO:0000256" key="1">
    <source>
        <dbReference type="SAM" id="MobiDB-lite"/>
    </source>
</evidence>
<comment type="caution">
    <text evidence="2">The sequence shown here is derived from an EMBL/GenBank/DDBJ whole genome shotgun (WGS) entry which is preliminary data.</text>
</comment>
<dbReference type="RefSeq" id="XP_056546300.1">
    <property type="nucleotide sequence ID" value="XM_056682694.1"/>
</dbReference>
<evidence type="ECO:0000313" key="2">
    <source>
        <dbReference type="EMBL" id="KAJ5174692.1"/>
    </source>
</evidence>